<dbReference type="Gene3D" id="3.40.630.30">
    <property type="match status" value="1"/>
</dbReference>
<evidence type="ECO:0000313" key="3">
    <source>
        <dbReference type="Proteomes" id="UP001174936"/>
    </source>
</evidence>
<comment type="caution">
    <text evidence="2">The sequence shown here is derived from an EMBL/GenBank/DDBJ whole genome shotgun (WGS) entry which is preliminary data.</text>
</comment>
<dbReference type="InterPro" id="IPR016181">
    <property type="entry name" value="Acyl_CoA_acyltransferase"/>
</dbReference>
<evidence type="ECO:0000259" key="1">
    <source>
        <dbReference type="PROSITE" id="PS51186"/>
    </source>
</evidence>
<dbReference type="PANTHER" id="PTHR42791">
    <property type="entry name" value="GNAT FAMILY ACETYLTRANSFERASE"/>
    <property type="match status" value="1"/>
</dbReference>
<reference evidence="2" key="1">
    <citation type="submission" date="2023-06" db="EMBL/GenBank/DDBJ databases">
        <title>Genome-scale phylogeny and comparative genomics of the fungal order Sordariales.</title>
        <authorList>
            <consortium name="Lawrence Berkeley National Laboratory"/>
            <person name="Hensen N."/>
            <person name="Bonometti L."/>
            <person name="Westerberg I."/>
            <person name="Brannstrom I.O."/>
            <person name="Guillou S."/>
            <person name="Cros-Aarteil S."/>
            <person name="Calhoun S."/>
            <person name="Haridas S."/>
            <person name="Kuo A."/>
            <person name="Mondo S."/>
            <person name="Pangilinan J."/>
            <person name="Riley R."/>
            <person name="Labutti K."/>
            <person name="Andreopoulos B."/>
            <person name="Lipzen A."/>
            <person name="Chen C."/>
            <person name="Yanf M."/>
            <person name="Daum C."/>
            <person name="Ng V."/>
            <person name="Clum A."/>
            <person name="Steindorff A."/>
            <person name="Ohm R."/>
            <person name="Martin F."/>
            <person name="Silar P."/>
            <person name="Natvig D."/>
            <person name="Lalanne C."/>
            <person name="Gautier V."/>
            <person name="Ament-Velasquez S.L."/>
            <person name="Kruys A."/>
            <person name="Hutchinson M.I."/>
            <person name="Powell A.J."/>
            <person name="Barry K."/>
            <person name="Miller A.N."/>
            <person name="Grigoriev I.V."/>
            <person name="Debuchy R."/>
            <person name="Gladieux P."/>
            <person name="Thoren M.H."/>
            <person name="Johannesson H."/>
        </authorList>
    </citation>
    <scope>NUCLEOTIDE SEQUENCE</scope>
    <source>
        <strain evidence="2">SMH2532-1</strain>
    </source>
</reference>
<proteinExistence type="predicted"/>
<dbReference type="SUPFAM" id="SSF55729">
    <property type="entry name" value="Acyl-CoA N-acyltransferases (Nat)"/>
    <property type="match status" value="1"/>
</dbReference>
<keyword evidence="3" id="KW-1185">Reference proteome</keyword>
<sequence length="252" mass="27354">MAAPKPRLCLREATPADASALAEIHFAAFGPFIVNQLLFPGGITADAKEKAASSMFSPPDPKSSSERLIVVAELVPEDGPPDGPGEIVAFAKWSLRRKPVPEEEWNAPQPPLQPDMLGEGGNIEVYDWFIGNLHRRLKEHVRGDAMLYLGTLVSSPHRQRLGAGAALLRWGADLADSLGLDIWLEASPQGYPLYKKHGYEDVAVVDSSFTERWGVTKPEGHNWGENSALEVGGPVAEGSMRSVIMKRPKASN</sequence>
<dbReference type="InterPro" id="IPR052523">
    <property type="entry name" value="Trichothecene_AcTrans"/>
</dbReference>
<dbReference type="PANTHER" id="PTHR42791:SF17">
    <property type="entry name" value="ACETYLTRANSFERASE, GNAT FAMILY FAMILY (AFU_ORTHOLOGUE AFUA_8G05690)"/>
    <property type="match status" value="1"/>
</dbReference>
<protein>
    <recommendedName>
        <fullName evidence="1">N-acetyltransferase domain-containing protein</fullName>
    </recommendedName>
</protein>
<accession>A0AA40CZ35</accession>
<feature type="domain" description="N-acetyltransferase" evidence="1">
    <location>
        <begin position="88"/>
        <end position="218"/>
    </location>
</feature>
<dbReference type="PROSITE" id="PS51186">
    <property type="entry name" value="GNAT"/>
    <property type="match status" value="1"/>
</dbReference>
<organism evidence="2 3">
    <name type="scientific">Cercophora newfieldiana</name>
    <dbReference type="NCBI Taxonomy" id="92897"/>
    <lineage>
        <taxon>Eukaryota</taxon>
        <taxon>Fungi</taxon>
        <taxon>Dikarya</taxon>
        <taxon>Ascomycota</taxon>
        <taxon>Pezizomycotina</taxon>
        <taxon>Sordariomycetes</taxon>
        <taxon>Sordariomycetidae</taxon>
        <taxon>Sordariales</taxon>
        <taxon>Lasiosphaeriaceae</taxon>
        <taxon>Cercophora</taxon>
    </lineage>
</organism>
<gene>
    <name evidence="2" type="ORF">B0T16DRAFT_48970</name>
</gene>
<name>A0AA40CZ35_9PEZI</name>
<dbReference type="EMBL" id="JAULSV010000001">
    <property type="protein sequence ID" value="KAK0656915.1"/>
    <property type="molecule type" value="Genomic_DNA"/>
</dbReference>
<evidence type="ECO:0000313" key="2">
    <source>
        <dbReference type="EMBL" id="KAK0656915.1"/>
    </source>
</evidence>
<dbReference type="GO" id="GO:0016747">
    <property type="term" value="F:acyltransferase activity, transferring groups other than amino-acyl groups"/>
    <property type="evidence" value="ECO:0007669"/>
    <property type="project" value="InterPro"/>
</dbReference>
<dbReference type="InterPro" id="IPR000182">
    <property type="entry name" value="GNAT_dom"/>
</dbReference>
<dbReference type="AlphaFoldDB" id="A0AA40CZ35"/>
<dbReference type="Proteomes" id="UP001174936">
    <property type="component" value="Unassembled WGS sequence"/>
</dbReference>